<sequence length="658" mass="72737">MGDRVESSGKKESNREEGEVMDTPERSKNCQIATSISKFEESPVFNFLNSLSPIRPVKSIHITQTINPLSFASLPSVFSSPHVLKESRFFKRHQLSDPSKPEFSSDDHNTLEQKITDNIATNVKQSDEQKENVDPSKSHDCMKFVVDFPEDYDCNSPEPSMKDRNLKLVPFVPDPSKEGSSCDWEELINSSDLLIFESPAVEGSQRENIFTQPGDGSEITDADVAHHFSMGDEKMDHEHLSGLYRGMRRRCLVFEMGGARKKQLNENSAHNPSSDTISGTESTRRMLPGIGLHLNALASAPKDTLTSRRLLIGPCSSVDFHPPDAGRDLLESEAEGVENNGAALSVVVEDDDSQQCELVVNEENNQSISPKKKRYCECFAAGVYCVEPCACIDCFNKPIHEDTVLATRKQIESRNPLAFAPKVIRGPDYVSETGLQDDPSKTPASARHKRGCNCKKSGCLKKYCECYQGGVGCSINCRCEGCKNAFGRKDGAIGIEVEPEEDELDMAEKSMLDRSFQKCTIENEHEMNVDPTTLPATPLQAARKSSTHLPFSSKKKPPRSSFPSIGSSSSSVFQPMQTTLSKQSFVPPPPKFENRFETIKEDEMPDFLQEEGSSPVSSGIKVSSPNGKRVSPPHSGVRSSRKLILRSIPSFPSLTQNQ</sequence>
<dbReference type="InterPro" id="IPR033467">
    <property type="entry name" value="Tesmin/TSO1-like_CXC"/>
</dbReference>
<feature type="compositionally biased region" description="Basic and acidic residues" evidence="4">
    <location>
        <begin position="592"/>
        <end position="602"/>
    </location>
</feature>
<dbReference type="GO" id="GO:0005634">
    <property type="term" value="C:nucleus"/>
    <property type="evidence" value="ECO:0007669"/>
    <property type="project" value="UniProtKB-SubCell"/>
</dbReference>
<dbReference type="OrthoDB" id="6283463at2759"/>
<gene>
    <name evidence="6" type="ORF">STAS_10470</name>
</gene>
<dbReference type="EMBL" id="BKCP01004861">
    <property type="protein sequence ID" value="GER34262.1"/>
    <property type="molecule type" value="Genomic_DNA"/>
</dbReference>
<dbReference type="PANTHER" id="PTHR46159">
    <property type="entry name" value="PROTEIN TESMIN/TSO1-LIKE CXC 2"/>
    <property type="match status" value="1"/>
</dbReference>
<dbReference type="Proteomes" id="UP000325081">
    <property type="component" value="Unassembled WGS sequence"/>
</dbReference>
<feature type="compositionally biased region" description="Basic and acidic residues" evidence="4">
    <location>
        <begin position="1"/>
        <end position="28"/>
    </location>
</feature>
<dbReference type="InterPro" id="IPR044522">
    <property type="entry name" value="TSO1-like"/>
</dbReference>
<evidence type="ECO:0000259" key="5">
    <source>
        <dbReference type="PROSITE" id="PS51634"/>
    </source>
</evidence>
<dbReference type="PANTHER" id="PTHR46159:SF12">
    <property type="entry name" value="PROTEIN TESMIN_TSO1-LIKE CXC 3-RELATED"/>
    <property type="match status" value="1"/>
</dbReference>
<comment type="subcellular location">
    <subcellularLocation>
        <location evidence="1">Nucleus</location>
    </subcellularLocation>
</comment>
<reference evidence="7" key="1">
    <citation type="journal article" date="2019" name="Curr. Biol.">
        <title>Genome Sequence of Striga asiatica Provides Insight into the Evolution of Plant Parasitism.</title>
        <authorList>
            <person name="Yoshida S."/>
            <person name="Kim S."/>
            <person name="Wafula E.K."/>
            <person name="Tanskanen J."/>
            <person name="Kim Y.M."/>
            <person name="Honaas L."/>
            <person name="Yang Z."/>
            <person name="Spallek T."/>
            <person name="Conn C.E."/>
            <person name="Ichihashi Y."/>
            <person name="Cheong K."/>
            <person name="Cui S."/>
            <person name="Der J.P."/>
            <person name="Gundlach H."/>
            <person name="Jiao Y."/>
            <person name="Hori C."/>
            <person name="Ishida J.K."/>
            <person name="Kasahara H."/>
            <person name="Kiba T."/>
            <person name="Kim M.S."/>
            <person name="Koo N."/>
            <person name="Laohavisit A."/>
            <person name="Lee Y.H."/>
            <person name="Lumba S."/>
            <person name="McCourt P."/>
            <person name="Mortimer J.C."/>
            <person name="Mutuku J.M."/>
            <person name="Nomura T."/>
            <person name="Sasaki-Sekimoto Y."/>
            <person name="Seto Y."/>
            <person name="Wang Y."/>
            <person name="Wakatake T."/>
            <person name="Sakakibara H."/>
            <person name="Demura T."/>
            <person name="Yamaguchi S."/>
            <person name="Yoneyama K."/>
            <person name="Manabe R.I."/>
            <person name="Nelson D.C."/>
            <person name="Schulman A.H."/>
            <person name="Timko M.P."/>
            <person name="dePamphilis C.W."/>
            <person name="Choi D."/>
            <person name="Shirasu K."/>
        </authorList>
    </citation>
    <scope>NUCLEOTIDE SEQUENCE [LARGE SCALE GENOMIC DNA]</scope>
    <source>
        <strain evidence="7">cv. UVA1</strain>
    </source>
</reference>
<dbReference type="Pfam" id="PF03638">
    <property type="entry name" value="TCR"/>
    <property type="match status" value="2"/>
</dbReference>
<protein>
    <submittedName>
        <fullName evidence="6">Tesmin/TSO1-like CXC domain-containing protein</fullName>
    </submittedName>
</protein>
<evidence type="ECO:0000313" key="7">
    <source>
        <dbReference type="Proteomes" id="UP000325081"/>
    </source>
</evidence>
<dbReference type="SMART" id="SM01114">
    <property type="entry name" value="CXC"/>
    <property type="match status" value="2"/>
</dbReference>
<feature type="domain" description="CRC" evidence="5">
    <location>
        <begin position="364"/>
        <end position="487"/>
    </location>
</feature>
<evidence type="ECO:0000256" key="4">
    <source>
        <dbReference type="SAM" id="MobiDB-lite"/>
    </source>
</evidence>
<feature type="region of interest" description="Disordered" evidence="4">
    <location>
        <begin position="263"/>
        <end position="282"/>
    </location>
</feature>
<keyword evidence="7" id="KW-1185">Reference proteome</keyword>
<feature type="region of interest" description="Disordered" evidence="4">
    <location>
        <begin position="1"/>
        <end position="29"/>
    </location>
</feature>
<dbReference type="GO" id="GO:0003700">
    <property type="term" value="F:DNA-binding transcription factor activity"/>
    <property type="evidence" value="ECO:0007669"/>
    <property type="project" value="InterPro"/>
</dbReference>
<evidence type="ECO:0000256" key="1">
    <source>
        <dbReference type="ARBA" id="ARBA00004123"/>
    </source>
</evidence>
<feature type="region of interest" description="Disordered" evidence="4">
    <location>
        <begin position="540"/>
        <end position="658"/>
    </location>
</feature>
<feature type="compositionally biased region" description="Low complexity" evidence="4">
    <location>
        <begin position="612"/>
        <end position="625"/>
    </location>
</feature>
<dbReference type="AlphaFoldDB" id="A0A5A7PP67"/>
<evidence type="ECO:0000256" key="3">
    <source>
        <dbReference type="ARBA" id="ARBA00023242"/>
    </source>
</evidence>
<comment type="similarity">
    <text evidence="2">Belongs to the lin-54 family.</text>
</comment>
<proteinExistence type="inferred from homology"/>
<feature type="compositionally biased region" description="Low complexity" evidence="4">
    <location>
        <begin position="559"/>
        <end position="571"/>
    </location>
</feature>
<feature type="compositionally biased region" description="Polar residues" evidence="4">
    <location>
        <begin position="572"/>
        <end position="584"/>
    </location>
</feature>
<keyword evidence="3" id="KW-0539">Nucleus</keyword>
<comment type="caution">
    <text evidence="6">The sequence shown here is derived from an EMBL/GenBank/DDBJ whole genome shotgun (WGS) entry which is preliminary data.</text>
</comment>
<feature type="compositionally biased region" description="Polar residues" evidence="4">
    <location>
        <begin position="265"/>
        <end position="281"/>
    </location>
</feature>
<organism evidence="6 7">
    <name type="scientific">Striga asiatica</name>
    <name type="common">Asiatic witchweed</name>
    <name type="synonym">Buchnera asiatica</name>
    <dbReference type="NCBI Taxonomy" id="4170"/>
    <lineage>
        <taxon>Eukaryota</taxon>
        <taxon>Viridiplantae</taxon>
        <taxon>Streptophyta</taxon>
        <taxon>Embryophyta</taxon>
        <taxon>Tracheophyta</taxon>
        <taxon>Spermatophyta</taxon>
        <taxon>Magnoliopsida</taxon>
        <taxon>eudicotyledons</taxon>
        <taxon>Gunneridae</taxon>
        <taxon>Pentapetalae</taxon>
        <taxon>asterids</taxon>
        <taxon>lamiids</taxon>
        <taxon>Lamiales</taxon>
        <taxon>Orobanchaceae</taxon>
        <taxon>Buchnereae</taxon>
        <taxon>Striga</taxon>
    </lineage>
</organism>
<accession>A0A5A7PP67</accession>
<evidence type="ECO:0000313" key="6">
    <source>
        <dbReference type="EMBL" id="GER34262.1"/>
    </source>
</evidence>
<name>A0A5A7PP67_STRAF</name>
<dbReference type="InterPro" id="IPR005172">
    <property type="entry name" value="CRC"/>
</dbReference>
<dbReference type="PROSITE" id="PS51634">
    <property type="entry name" value="CRC"/>
    <property type="match status" value="1"/>
</dbReference>
<evidence type="ECO:0000256" key="2">
    <source>
        <dbReference type="ARBA" id="ARBA00007267"/>
    </source>
</evidence>